<proteinExistence type="predicted"/>
<sequence length="329" mass="35670">MPLLGGISRGYQVSPALSFQRCSILTSITLIGSQDLDVKRRPNLFTSLRCLYYSARQPPGLTWFLAAVRRFYGTVTDLTARTTLPPVRYADNTVSCADVHSAHTARATYTTTVFARQVCRYRGGSWLYLSVLGNGLRTALLKRNAVDTPSTGVFCGLARQDITFIRATVRGQTVEQIDITDSSLECNGCCERVRIGCSAGWQARYQVLIGLWRCAVLLDSDVISLACAVGDQSNYSCAPWGRGGVVSRLLAFHIGKTDSIPGGATPGFSHVGIVPDDAAGRRVFSGISFFPDPFIPALLHTDLSSPCSQDVDVKTISPLTVRPGLRTHT</sequence>
<accession>A0ABQ9I3Q5</accession>
<reference evidence="1 2" key="1">
    <citation type="submission" date="2023-02" db="EMBL/GenBank/DDBJ databases">
        <title>LHISI_Scaffold_Assembly.</title>
        <authorList>
            <person name="Stuart O.P."/>
            <person name="Cleave R."/>
            <person name="Magrath M.J.L."/>
            <person name="Mikheyev A.S."/>
        </authorList>
    </citation>
    <scope>NUCLEOTIDE SEQUENCE [LARGE SCALE GENOMIC DNA]</scope>
    <source>
        <strain evidence="1">Daus_M_001</strain>
        <tissue evidence="1">Leg muscle</tissue>
    </source>
</reference>
<dbReference type="EMBL" id="JARBHB010000003">
    <property type="protein sequence ID" value="KAJ8890889.1"/>
    <property type="molecule type" value="Genomic_DNA"/>
</dbReference>
<gene>
    <name evidence="1" type="ORF">PR048_010398</name>
</gene>
<dbReference type="Proteomes" id="UP001159363">
    <property type="component" value="Chromosome 3"/>
</dbReference>
<keyword evidence="2" id="KW-1185">Reference proteome</keyword>
<organism evidence="1 2">
    <name type="scientific">Dryococelus australis</name>
    <dbReference type="NCBI Taxonomy" id="614101"/>
    <lineage>
        <taxon>Eukaryota</taxon>
        <taxon>Metazoa</taxon>
        <taxon>Ecdysozoa</taxon>
        <taxon>Arthropoda</taxon>
        <taxon>Hexapoda</taxon>
        <taxon>Insecta</taxon>
        <taxon>Pterygota</taxon>
        <taxon>Neoptera</taxon>
        <taxon>Polyneoptera</taxon>
        <taxon>Phasmatodea</taxon>
        <taxon>Verophasmatodea</taxon>
        <taxon>Anareolatae</taxon>
        <taxon>Phasmatidae</taxon>
        <taxon>Eurycanthinae</taxon>
        <taxon>Dryococelus</taxon>
    </lineage>
</organism>
<evidence type="ECO:0000313" key="2">
    <source>
        <dbReference type="Proteomes" id="UP001159363"/>
    </source>
</evidence>
<name>A0ABQ9I3Q5_9NEOP</name>
<comment type="caution">
    <text evidence="1">The sequence shown here is derived from an EMBL/GenBank/DDBJ whole genome shotgun (WGS) entry which is preliminary data.</text>
</comment>
<protein>
    <submittedName>
        <fullName evidence="1">Uncharacterized protein</fullName>
    </submittedName>
</protein>
<evidence type="ECO:0000313" key="1">
    <source>
        <dbReference type="EMBL" id="KAJ8890889.1"/>
    </source>
</evidence>